<organism evidence="2">
    <name type="scientific">Eutreptiella gymnastica</name>
    <dbReference type="NCBI Taxonomy" id="73025"/>
    <lineage>
        <taxon>Eukaryota</taxon>
        <taxon>Discoba</taxon>
        <taxon>Euglenozoa</taxon>
        <taxon>Euglenida</taxon>
        <taxon>Spirocuta</taxon>
        <taxon>Euglenophyceae</taxon>
        <taxon>Eutreptiales</taxon>
        <taxon>Eutreptiaceae</taxon>
        <taxon>Eutreptiella</taxon>
    </lineage>
</organism>
<dbReference type="AlphaFoldDB" id="A0A7S4FU11"/>
<gene>
    <name evidence="2" type="ORF">EGYM00163_LOCUS25353</name>
</gene>
<dbReference type="EMBL" id="HBJA01072073">
    <property type="protein sequence ID" value="CAE0814199.1"/>
    <property type="molecule type" value="Transcribed_RNA"/>
</dbReference>
<name>A0A7S4FU11_9EUGL</name>
<accession>A0A7S4FU11</accession>
<proteinExistence type="predicted"/>
<protein>
    <submittedName>
        <fullName evidence="2">Uncharacterized protein</fullName>
    </submittedName>
</protein>
<sequence length="103" mass="10676">MTSGKKTVVRGWGAFFRGTTGVSTAKVLMECEILPIGSPGARAGPHSDGYPCPPTMSSRSPPPLPPPLAHDCLCGAYPRAPARYSSIVGLCGQGAGYERCGVR</sequence>
<evidence type="ECO:0000313" key="2">
    <source>
        <dbReference type="EMBL" id="CAE0814199.1"/>
    </source>
</evidence>
<feature type="region of interest" description="Disordered" evidence="1">
    <location>
        <begin position="39"/>
        <end position="62"/>
    </location>
</feature>
<reference evidence="2" key="1">
    <citation type="submission" date="2021-01" db="EMBL/GenBank/DDBJ databases">
        <authorList>
            <person name="Corre E."/>
            <person name="Pelletier E."/>
            <person name="Niang G."/>
            <person name="Scheremetjew M."/>
            <person name="Finn R."/>
            <person name="Kale V."/>
            <person name="Holt S."/>
            <person name="Cochrane G."/>
            <person name="Meng A."/>
            <person name="Brown T."/>
            <person name="Cohen L."/>
        </authorList>
    </citation>
    <scope>NUCLEOTIDE SEQUENCE</scope>
    <source>
        <strain evidence="2">CCMP1594</strain>
    </source>
</reference>
<evidence type="ECO:0000256" key="1">
    <source>
        <dbReference type="SAM" id="MobiDB-lite"/>
    </source>
</evidence>